<name>A0A6C0LZR0_9ZZZZ</name>
<dbReference type="AlphaFoldDB" id="A0A6C0LZR0"/>
<evidence type="ECO:0000313" key="1">
    <source>
        <dbReference type="EMBL" id="QHU35528.1"/>
    </source>
</evidence>
<protein>
    <submittedName>
        <fullName evidence="1">Uncharacterized protein</fullName>
    </submittedName>
</protein>
<accession>A0A6C0LZR0</accession>
<sequence length="116" mass="13615">MSRFSLSEMAKELLIIQEQDAYYGMYDFYMESGRHSEQEAMDMATRAFNEHIQLKIDEEKRRVNRMKSAEIKAHIRRVAIAVEKAAQARQRANDVRGTILLTSLEDLIERFNTMQV</sequence>
<proteinExistence type="predicted"/>
<dbReference type="EMBL" id="MN740609">
    <property type="protein sequence ID" value="QHU35528.1"/>
    <property type="molecule type" value="Genomic_DNA"/>
</dbReference>
<reference evidence="1" key="1">
    <citation type="journal article" date="2020" name="Nature">
        <title>Giant virus diversity and host interactions through global metagenomics.</title>
        <authorList>
            <person name="Schulz F."/>
            <person name="Roux S."/>
            <person name="Paez-Espino D."/>
            <person name="Jungbluth S."/>
            <person name="Walsh D.A."/>
            <person name="Denef V.J."/>
            <person name="McMahon K.D."/>
            <person name="Konstantinidis K.T."/>
            <person name="Eloe-Fadrosh E.A."/>
            <person name="Kyrpides N.C."/>
            <person name="Woyke T."/>
        </authorList>
    </citation>
    <scope>NUCLEOTIDE SEQUENCE</scope>
    <source>
        <strain evidence="1">GVMAG-S-1029409-49</strain>
    </source>
</reference>
<organism evidence="1">
    <name type="scientific">viral metagenome</name>
    <dbReference type="NCBI Taxonomy" id="1070528"/>
    <lineage>
        <taxon>unclassified sequences</taxon>
        <taxon>metagenomes</taxon>
        <taxon>organismal metagenomes</taxon>
    </lineage>
</organism>